<dbReference type="EMBL" id="VRSW01000001">
    <property type="protein sequence ID" value="TXK06021.1"/>
    <property type="molecule type" value="Genomic_DNA"/>
</dbReference>
<dbReference type="OrthoDB" id="3192286at2"/>
<dbReference type="SMART" id="SM00345">
    <property type="entry name" value="HTH_GNTR"/>
    <property type="match status" value="1"/>
</dbReference>
<sequence length="116" mass="12011">MFITVNPLSDEPLFAQVASAVRAEAASGALLPGDKLPPAREVAAALGMNLHTVLHAYQDLRDEGLIEMRRGRGAILTPAAEPLGELAGDIAALVARSKALGLSAETLTSLVKEAAK</sequence>
<keyword evidence="6" id="KW-1185">Reference proteome</keyword>
<reference evidence="5 6" key="1">
    <citation type="submission" date="2019-08" db="EMBL/GenBank/DDBJ databases">
        <authorList>
            <person name="Dong K."/>
        </authorList>
    </citation>
    <scope>NUCLEOTIDE SEQUENCE [LARGE SCALE GENOMIC DNA]</scope>
    <source>
        <strain evidence="5 6">M4-8</strain>
    </source>
</reference>
<dbReference type="InterPro" id="IPR036390">
    <property type="entry name" value="WH_DNA-bd_sf"/>
</dbReference>
<evidence type="ECO:0000256" key="2">
    <source>
        <dbReference type="ARBA" id="ARBA00023125"/>
    </source>
</evidence>
<name>A0A5C8HSN4_9MICO</name>
<evidence type="ECO:0000313" key="5">
    <source>
        <dbReference type="EMBL" id="TXK06021.1"/>
    </source>
</evidence>
<keyword evidence="2" id="KW-0238">DNA-binding</keyword>
<gene>
    <name evidence="5" type="ORF">FVP60_03355</name>
</gene>
<dbReference type="CDD" id="cd07377">
    <property type="entry name" value="WHTH_GntR"/>
    <property type="match status" value="1"/>
</dbReference>
<dbReference type="Proteomes" id="UP000321196">
    <property type="component" value="Unassembled WGS sequence"/>
</dbReference>
<feature type="domain" description="HTH gntR-type" evidence="4">
    <location>
        <begin position="11"/>
        <end position="79"/>
    </location>
</feature>
<keyword evidence="3" id="KW-0804">Transcription</keyword>
<dbReference type="GO" id="GO:0003700">
    <property type="term" value="F:DNA-binding transcription factor activity"/>
    <property type="evidence" value="ECO:0007669"/>
    <property type="project" value="InterPro"/>
</dbReference>
<proteinExistence type="predicted"/>
<evidence type="ECO:0000259" key="4">
    <source>
        <dbReference type="PROSITE" id="PS50949"/>
    </source>
</evidence>
<dbReference type="InterPro" id="IPR036388">
    <property type="entry name" value="WH-like_DNA-bd_sf"/>
</dbReference>
<dbReference type="InterPro" id="IPR000524">
    <property type="entry name" value="Tscrpt_reg_HTH_GntR"/>
</dbReference>
<evidence type="ECO:0000256" key="1">
    <source>
        <dbReference type="ARBA" id="ARBA00023015"/>
    </source>
</evidence>
<organism evidence="5 6">
    <name type="scientific">Microbacterium mitrae</name>
    <dbReference type="NCBI Taxonomy" id="664640"/>
    <lineage>
        <taxon>Bacteria</taxon>
        <taxon>Bacillati</taxon>
        <taxon>Actinomycetota</taxon>
        <taxon>Actinomycetes</taxon>
        <taxon>Micrococcales</taxon>
        <taxon>Microbacteriaceae</taxon>
        <taxon>Microbacterium</taxon>
    </lineage>
</organism>
<protein>
    <submittedName>
        <fullName evidence="5">GntR family transcriptional regulator</fullName>
    </submittedName>
</protein>
<dbReference type="PANTHER" id="PTHR38445:SF7">
    <property type="entry name" value="GNTR-FAMILY TRANSCRIPTIONAL REGULATOR"/>
    <property type="match status" value="1"/>
</dbReference>
<comment type="caution">
    <text evidence="5">The sequence shown here is derived from an EMBL/GenBank/DDBJ whole genome shotgun (WGS) entry which is preliminary data.</text>
</comment>
<dbReference type="AlphaFoldDB" id="A0A5C8HSN4"/>
<dbReference type="PROSITE" id="PS50949">
    <property type="entry name" value="HTH_GNTR"/>
    <property type="match status" value="1"/>
</dbReference>
<dbReference type="GO" id="GO:0003677">
    <property type="term" value="F:DNA binding"/>
    <property type="evidence" value="ECO:0007669"/>
    <property type="project" value="UniProtKB-KW"/>
</dbReference>
<dbReference type="Pfam" id="PF00392">
    <property type="entry name" value="GntR"/>
    <property type="match status" value="1"/>
</dbReference>
<keyword evidence="1" id="KW-0805">Transcription regulation</keyword>
<dbReference type="Gene3D" id="1.10.10.10">
    <property type="entry name" value="Winged helix-like DNA-binding domain superfamily/Winged helix DNA-binding domain"/>
    <property type="match status" value="1"/>
</dbReference>
<dbReference type="RefSeq" id="WP_147824831.1">
    <property type="nucleotide sequence ID" value="NZ_BAAARG010000001.1"/>
</dbReference>
<evidence type="ECO:0000256" key="3">
    <source>
        <dbReference type="ARBA" id="ARBA00023163"/>
    </source>
</evidence>
<accession>A0A5C8HSN4</accession>
<evidence type="ECO:0000313" key="6">
    <source>
        <dbReference type="Proteomes" id="UP000321196"/>
    </source>
</evidence>
<dbReference type="SUPFAM" id="SSF46785">
    <property type="entry name" value="Winged helix' DNA-binding domain"/>
    <property type="match status" value="1"/>
</dbReference>
<dbReference type="PANTHER" id="PTHR38445">
    <property type="entry name" value="HTH-TYPE TRANSCRIPTIONAL REPRESSOR YTRA"/>
    <property type="match status" value="1"/>
</dbReference>